<feature type="transmembrane region" description="Helical" evidence="1">
    <location>
        <begin position="61"/>
        <end position="87"/>
    </location>
</feature>
<feature type="transmembrane region" description="Helical" evidence="1">
    <location>
        <begin position="129"/>
        <end position="151"/>
    </location>
</feature>
<keyword evidence="1" id="KW-1133">Transmembrane helix</keyword>
<proteinExistence type="predicted"/>
<name>C7NIA1_KYTSD</name>
<keyword evidence="1" id="KW-0812">Transmembrane</keyword>
<dbReference type="Proteomes" id="UP000006666">
    <property type="component" value="Chromosome"/>
</dbReference>
<dbReference type="KEGG" id="kse:Ksed_15930"/>
<dbReference type="HOGENOM" id="CLU_760274_0_0_11"/>
<feature type="transmembrane region" description="Helical" evidence="1">
    <location>
        <begin position="197"/>
        <end position="216"/>
    </location>
</feature>
<organism evidence="2 3">
    <name type="scientific">Kytococcus sedentarius (strain ATCC 14392 / DSM 20547 / JCM 11482 / CCUG 33030 / NBRC 15357 / NCTC 11040 / CCM 314 / 541)</name>
    <name type="common">Micrococcus sedentarius</name>
    <dbReference type="NCBI Taxonomy" id="478801"/>
    <lineage>
        <taxon>Bacteria</taxon>
        <taxon>Bacillati</taxon>
        <taxon>Actinomycetota</taxon>
        <taxon>Actinomycetes</taxon>
        <taxon>Micrococcales</taxon>
        <taxon>Kytococcaceae</taxon>
        <taxon>Kytococcus</taxon>
    </lineage>
</organism>
<gene>
    <name evidence="2" type="ordered locus">Ksed_15930</name>
</gene>
<dbReference type="STRING" id="478801.Ksed_15930"/>
<reference evidence="2 3" key="1">
    <citation type="journal article" date="2009" name="Stand. Genomic Sci.">
        <title>Complete genome sequence of Kytococcus sedentarius type strain (541).</title>
        <authorList>
            <person name="Sims D."/>
            <person name="Brettin T."/>
            <person name="Detter J.C."/>
            <person name="Han C."/>
            <person name="Lapidus A."/>
            <person name="Copeland A."/>
            <person name="Glavina Del Rio T."/>
            <person name="Nolan M."/>
            <person name="Chen F."/>
            <person name="Lucas S."/>
            <person name="Tice H."/>
            <person name="Cheng J.F."/>
            <person name="Bruce D."/>
            <person name="Goodwin L."/>
            <person name="Pitluck S."/>
            <person name="Ovchinnikova G."/>
            <person name="Pati A."/>
            <person name="Ivanova N."/>
            <person name="Mavrommatis K."/>
            <person name="Chen A."/>
            <person name="Palaniappan K."/>
            <person name="D'haeseleer P."/>
            <person name="Chain P."/>
            <person name="Bristow J."/>
            <person name="Eisen J.A."/>
            <person name="Markowitz V."/>
            <person name="Hugenholtz P."/>
            <person name="Schneider S."/>
            <person name="Goker M."/>
            <person name="Pukall R."/>
            <person name="Kyrpides N.C."/>
            <person name="Klenk H.P."/>
        </authorList>
    </citation>
    <scope>NUCLEOTIDE SEQUENCE [LARGE SCALE GENOMIC DNA]</scope>
    <source>
        <strain evidence="3">ATCC 14392 / DSM 20547 / JCM 11482 / CCUG 33030 / NBRC 15357 / NCTC 11040 / CCM 314 / 541</strain>
    </source>
</reference>
<protein>
    <submittedName>
        <fullName evidence="2">Uncharacterized protein</fullName>
    </submittedName>
</protein>
<feature type="transmembrane region" description="Helical" evidence="1">
    <location>
        <begin position="171"/>
        <end position="190"/>
    </location>
</feature>
<evidence type="ECO:0000313" key="2">
    <source>
        <dbReference type="EMBL" id="ACV06608.1"/>
    </source>
</evidence>
<dbReference type="EMBL" id="CP001686">
    <property type="protein sequence ID" value="ACV06608.1"/>
    <property type="molecule type" value="Genomic_DNA"/>
</dbReference>
<evidence type="ECO:0000313" key="3">
    <source>
        <dbReference type="Proteomes" id="UP000006666"/>
    </source>
</evidence>
<evidence type="ECO:0000256" key="1">
    <source>
        <dbReference type="SAM" id="Phobius"/>
    </source>
</evidence>
<feature type="transmembrane region" description="Helical" evidence="1">
    <location>
        <begin position="99"/>
        <end position="122"/>
    </location>
</feature>
<accession>C7NIA1</accession>
<keyword evidence="1" id="KW-0472">Membrane</keyword>
<dbReference type="AlphaFoldDB" id="C7NIA1"/>
<dbReference type="RefSeq" id="WP_015779553.1">
    <property type="nucleotide sequence ID" value="NC_013169.1"/>
</dbReference>
<keyword evidence="3" id="KW-1185">Reference proteome</keyword>
<sequence>MAVLSSIDIWRVDPGKSVTAATSIAALNTPLTAAIAGWSTRSLLVDGRGDWLHSTGRLGRMVALGALVPTLLALLVGLEAMATTMALGPGEHVLPWLPGAVIALLLSSLTGGVVGAGVALLWRHPLAPVVTMVALWTATAFATDGFVEVFATGGGLGEGVGRQYSWEIVTIRAVVAALLAGCVLLMAWAATSGPTTLLRLSGLAPLVVLLTVGTAVTDVQEIVSDPSAEASECAGLEPVVCVLPGHERYLPSAQDAAGNLYALDLPVEREAVMIITELPPDRIQEIFDSEEPRPLTSRLSTLWIEGSGRVSIAASWASPPECGMAVPSPQALASQTPRARVINWMATGKGDRPSAQDVEDAFSC</sequence>